<name>A0A1X0DUR5_MYCHE</name>
<dbReference type="EMBL" id="MVHR01000003">
    <property type="protein sequence ID" value="ORA76048.1"/>
    <property type="molecule type" value="Genomic_DNA"/>
</dbReference>
<sequence length="65" mass="7297">MADESEATVIFLRSHPVWIAAQRQARERSKAMHRHPSSLTQRRTAASGGEVIRDFKVYSSTDTPA</sequence>
<dbReference type="OrthoDB" id="4641661at2"/>
<gene>
    <name evidence="1" type="ORF">BST25_03485</name>
</gene>
<reference evidence="1 2" key="1">
    <citation type="submission" date="2017-02" db="EMBL/GenBank/DDBJ databases">
        <title>The new phylogeny of genus Mycobacterium.</title>
        <authorList>
            <person name="Tortoli E."/>
            <person name="Trovato A."/>
            <person name="Cirillo D.M."/>
        </authorList>
    </citation>
    <scope>NUCLEOTIDE SEQUENCE [LARGE SCALE GENOMIC DNA]</scope>
    <source>
        <strain evidence="1 2">DSM 44471</strain>
    </source>
</reference>
<proteinExistence type="predicted"/>
<keyword evidence="2" id="KW-1185">Reference proteome</keyword>
<comment type="caution">
    <text evidence="1">The sequence shown here is derived from an EMBL/GenBank/DDBJ whole genome shotgun (WGS) entry which is preliminary data.</text>
</comment>
<dbReference type="Proteomes" id="UP000192566">
    <property type="component" value="Unassembled WGS sequence"/>
</dbReference>
<organism evidence="1 2">
    <name type="scientific">Mycobacterium heidelbergense</name>
    <dbReference type="NCBI Taxonomy" id="53376"/>
    <lineage>
        <taxon>Bacteria</taxon>
        <taxon>Bacillati</taxon>
        <taxon>Actinomycetota</taxon>
        <taxon>Actinomycetes</taxon>
        <taxon>Mycobacteriales</taxon>
        <taxon>Mycobacteriaceae</taxon>
        <taxon>Mycobacterium</taxon>
        <taxon>Mycobacterium simiae complex</taxon>
    </lineage>
</organism>
<evidence type="ECO:0000313" key="2">
    <source>
        <dbReference type="Proteomes" id="UP000192566"/>
    </source>
</evidence>
<evidence type="ECO:0000313" key="1">
    <source>
        <dbReference type="EMBL" id="ORA76048.1"/>
    </source>
</evidence>
<dbReference type="AlphaFoldDB" id="A0A1X0DUR5"/>
<protein>
    <submittedName>
        <fullName evidence="1">Uncharacterized protein</fullName>
    </submittedName>
</protein>
<dbReference type="RefSeq" id="WP_083072542.1">
    <property type="nucleotide sequence ID" value="NZ_AP022615.1"/>
</dbReference>
<accession>A0A1X0DUR5</accession>